<reference evidence="3 4" key="1">
    <citation type="submission" date="2017-06" db="EMBL/GenBank/DDBJ databases">
        <authorList>
            <person name="Kim H.J."/>
            <person name="Triplett B.A."/>
        </authorList>
    </citation>
    <scope>NUCLEOTIDE SEQUENCE [LARGE SCALE GENOMIC DNA]</scope>
    <source>
        <strain evidence="3 4">DSM 25597</strain>
    </source>
</reference>
<evidence type="ECO:0000256" key="1">
    <source>
        <dbReference type="SAM" id="MobiDB-lite"/>
    </source>
</evidence>
<name>A0A238W9V8_9FLAO</name>
<dbReference type="OrthoDB" id="1340494at2"/>
<keyword evidence="2" id="KW-0472">Membrane</keyword>
<proteinExistence type="predicted"/>
<keyword evidence="2" id="KW-0812">Transmembrane</keyword>
<dbReference type="RefSeq" id="WP_089370131.1">
    <property type="nucleotide sequence ID" value="NZ_BMEP01000002.1"/>
</dbReference>
<dbReference type="EMBL" id="FZNY01000001">
    <property type="protein sequence ID" value="SNR43003.1"/>
    <property type="molecule type" value="Genomic_DNA"/>
</dbReference>
<keyword evidence="2" id="KW-1133">Transmembrane helix</keyword>
<feature type="compositionally biased region" description="Low complexity" evidence="1">
    <location>
        <begin position="129"/>
        <end position="140"/>
    </location>
</feature>
<organism evidence="3 4">
    <name type="scientific">Dokdonia pacifica</name>
    <dbReference type="NCBI Taxonomy" id="1627892"/>
    <lineage>
        <taxon>Bacteria</taxon>
        <taxon>Pseudomonadati</taxon>
        <taxon>Bacteroidota</taxon>
        <taxon>Flavobacteriia</taxon>
        <taxon>Flavobacteriales</taxon>
        <taxon>Flavobacteriaceae</taxon>
        <taxon>Dokdonia</taxon>
    </lineage>
</organism>
<evidence type="ECO:0000256" key="2">
    <source>
        <dbReference type="SAM" id="Phobius"/>
    </source>
</evidence>
<feature type="transmembrane region" description="Helical" evidence="2">
    <location>
        <begin position="190"/>
        <end position="209"/>
    </location>
</feature>
<feature type="region of interest" description="Disordered" evidence="1">
    <location>
        <begin position="129"/>
        <end position="181"/>
    </location>
</feature>
<accession>A0A238W9V8</accession>
<gene>
    <name evidence="3" type="ORF">SAMN06265376_101818</name>
</gene>
<dbReference type="Proteomes" id="UP000198379">
    <property type="component" value="Unassembled WGS sequence"/>
</dbReference>
<keyword evidence="4" id="KW-1185">Reference proteome</keyword>
<protein>
    <submittedName>
        <fullName evidence="3">Uncharacterized protein</fullName>
    </submittedName>
</protein>
<evidence type="ECO:0000313" key="3">
    <source>
        <dbReference type="EMBL" id="SNR43003.1"/>
    </source>
</evidence>
<evidence type="ECO:0000313" key="4">
    <source>
        <dbReference type="Proteomes" id="UP000198379"/>
    </source>
</evidence>
<sequence length="466" mass="54984">MERKTFQTYKKEILEKYQEEKGGEVRSYLIDPTRKRIREACIFLFEKRNEKTDKEILRRFFDFREGEDQQQKIENFHLNKFRPIDNFLKGKTKDPDNICVEMVSWLIDFKPRSYTIYFSYNTMYYPAKKNNLPNSSNSKESILEKSNTPNSIEDPKPIPNDLDNGLSHNKNEDQDFENSPQVNPPQLWKLLLTITTILILIVTITGYFLKDNIQLITSLPSEEQRCMVWNEDHYEEVTPCPLESLARLQEYDKKLIDNFQKIEVNINTQFFYQNGSPRIWYYKKPNGKIDYFTANGFHPIFKKDVKPISQHIINKYVLKSPFNTSFLNTPEKEELALFIFRNDTLDLEIAKRLQKTLFSNYRSTPYLIASKKLNPQIKEHLQQGDLSMYKSDMKKHIDYLCVGTVSYTYRESGVKPKRFACDIQLTYEIFDTQGNPELDKSYSKTITGSGFTKQEAQQNALKKITL</sequence>
<dbReference type="AlphaFoldDB" id="A0A238W9V8"/>